<feature type="compositionally biased region" description="Basic residues" evidence="1">
    <location>
        <begin position="102"/>
        <end position="112"/>
    </location>
</feature>
<reference evidence="2 3" key="1">
    <citation type="journal article" date="2007" name="Nat. Biotechnol.">
        <title>Complete genome sequence of the myxobacterium Sorangium cellulosum.</title>
        <authorList>
            <person name="Schneiker S."/>
            <person name="Perlova O."/>
            <person name="Kaiser O."/>
            <person name="Gerth K."/>
            <person name="Alici A."/>
            <person name="Altmeyer M.O."/>
            <person name="Bartels D."/>
            <person name="Bekel T."/>
            <person name="Beyer S."/>
            <person name="Bode E."/>
            <person name="Bode H.B."/>
            <person name="Bolten C.J."/>
            <person name="Choudhuri J.V."/>
            <person name="Doss S."/>
            <person name="Elnakady Y.A."/>
            <person name="Frank B."/>
            <person name="Gaigalat L."/>
            <person name="Goesmann A."/>
            <person name="Groeger C."/>
            <person name="Gross F."/>
            <person name="Jelsbak L."/>
            <person name="Jelsbak L."/>
            <person name="Kalinowski J."/>
            <person name="Kegler C."/>
            <person name="Knauber T."/>
            <person name="Konietzny S."/>
            <person name="Kopp M."/>
            <person name="Krause L."/>
            <person name="Krug D."/>
            <person name="Linke B."/>
            <person name="Mahmud T."/>
            <person name="Martinez-Arias R."/>
            <person name="McHardy A.C."/>
            <person name="Merai M."/>
            <person name="Meyer F."/>
            <person name="Mormann S."/>
            <person name="Munoz-Dorado J."/>
            <person name="Perez J."/>
            <person name="Pradella S."/>
            <person name="Rachid S."/>
            <person name="Raddatz G."/>
            <person name="Rosenau F."/>
            <person name="Rueckert C."/>
            <person name="Sasse F."/>
            <person name="Scharfe M."/>
            <person name="Schuster S.C."/>
            <person name="Suen G."/>
            <person name="Treuner-Lange A."/>
            <person name="Velicer G.J."/>
            <person name="Vorholter F.-J."/>
            <person name="Weissman K.J."/>
            <person name="Welch R.D."/>
            <person name="Wenzel S.C."/>
            <person name="Whitworth D.E."/>
            <person name="Wilhelm S."/>
            <person name="Wittmann C."/>
            <person name="Bloecker H."/>
            <person name="Puehler A."/>
            <person name="Mueller R."/>
        </authorList>
    </citation>
    <scope>NUCLEOTIDE SEQUENCE [LARGE SCALE GENOMIC DNA]</scope>
    <source>
        <strain evidence="3">So ce56</strain>
    </source>
</reference>
<feature type="compositionally biased region" description="Basic residues" evidence="1">
    <location>
        <begin position="76"/>
        <end position="86"/>
    </location>
</feature>
<proteinExistence type="predicted"/>
<dbReference type="KEGG" id="scl:sce3404"/>
<dbReference type="InterPro" id="IPR019734">
    <property type="entry name" value="TPR_rpt"/>
</dbReference>
<dbReference type="HOGENOM" id="CLU_1569686_0_0_7"/>
<dbReference type="EMBL" id="AM746676">
    <property type="protein sequence ID" value="CAN93563.1"/>
    <property type="molecule type" value="Genomic_DNA"/>
</dbReference>
<organism evidence="2 3">
    <name type="scientific">Sorangium cellulosum (strain So ce56)</name>
    <name type="common">Polyangium cellulosum (strain So ce56)</name>
    <dbReference type="NCBI Taxonomy" id="448385"/>
    <lineage>
        <taxon>Bacteria</taxon>
        <taxon>Pseudomonadati</taxon>
        <taxon>Myxococcota</taxon>
        <taxon>Polyangia</taxon>
        <taxon>Polyangiales</taxon>
        <taxon>Polyangiaceae</taxon>
        <taxon>Sorangium</taxon>
    </lineage>
</organism>
<evidence type="ECO:0000313" key="3">
    <source>
        <dbReference type="Proteomes" id="UP000002139"/>
    </source>
</evidence>
<sequence length="170" mass="18147">MGMALTDAGEHAEAIATYERAIAIREKVAAPDPVLASSLTNMASLLDDMGDYPRALAAHERALGLTKRPPSVTRSARGRSGPRARRRADAPLPPAARASRDRSRRRGGRRARGSALCLRRLRTRAAPHVVAPQWLRGLSPSSPSALAYDKPLCAALDGFTLHAATRAGAR</sequence>
<dbReference type="SMART" id="SM00028">
    <property type="entry name" value="TPR"/>
    <property type="match status" value="2"/>
</dbReference>
<dbReference type="AlphaFoldDB" id="A9GNC4"/>
<evidence type="ECO:0000313" key="2">
    <source>
        <dbReference type="EMBL" id="CAN93563.1"/>
    </source>
</evidence>
<feature type="region of interest" description="Disordered" evidence="1">
    <location>
        <begin position="65"/>
        <end position="113"/>
    </location>
</feature>
<dbReference type="STRING" id="448385.sce3404"/>
<dbReference type="SUPFAM" id="SSF48452">
    <property type="entry name" value="TPR-like"/>
    <property type="match status" value="1"/>
</dbReference>
<dbReference type="Pfam" id="PF13424">
    <property type="entry name" value="TPR_12"/>
    <property type="match status" value="1"/>
</dbReference>
<gene>
    <name evidence="2" type="ordered locus">sce3404</name>
</gene>
<dbReference type="Gene3D" id="1.25.40.10">
    <property type="entry name" value="Tetratricopeptide repeat domain"/>
    <property type="match status" value="1"/>
</dbReference>
<evidence type="ECO:0000256" key="1">
    <source>
        <dbReference type="SAM" id="MobiDB-lite"/>
    </source>
</evidence>
<name>A9GNC4_SORC5</name>
<protein>
    <submittedName>
        <fullName evidence="2">Uncharacterized protein</fullName>
    </submittedName>
</protein>
<dbReference type="InterPro" id="IPR011990">
    <property type="entry name" value="TPR-like_helical_dom_sf"/>
</dbReference>
<dbReference type="Proteomes" id="UP000002139">
    <property type="component" value="Chromosome"/>
</dbReference>
<keyword evidence="3" id="KW-1185">Reference proteome</keyword>
<accession>A9GNC4</accession>